<evidence type="ECO:0000256" key="5">
    <source>
        <dbReference type="ARBA" id="ARBA00022989"/>
    </source>
</evidence>
<keyword evidence="28" id="KW-1185">Reference proteome</keyword>
<dbReference type="GO" id="GO:0005765">
    <property type="term" value="C:lysosomal membrane"/>
    <property type="evidence" value="ECO:0007669"/>
    <property type="project" value="UniProtKB-SubCell"/>
</dbReference>
<feature type="transmembrane region" description="Helical" evidence="25">
    <location>
        <begin position="207"/>
        <end position="225"/>
    </location>
</feature>
<keyword evidence="5 25" id="KW-1133">Transmembrane helix</keyword>
<comment type="caution">
    <text evidence="27">The sequence shown here is derived from an EMBL/GenBank/DDBJ whole genome shotgun (WGS) entry which is preliminary data.</text>
</comment>
<comment type="catalytic activity">
    <reaction evidence="12">
        <text>L-lysyl-L-alpha-amino acid(out) = L-lysyl-L-alpha-amino acid(in)</text>
        <dbReference type="Rhea" id="RHEA:79387"/>
        <dbReference type="ChEBI" id="CHEBI:229965"/>
    </reaction>
</comment>
<evidence type="ECO:0000256" key="2">
    <source>
        <dbReference type="ARBA" id="ARBA00008335"/>
    </source>
</evidence>
<dbReference type="Gene3D" id="1.20.1250.20">
    <property type="entry name" value="MFS general substrate transporter like domains"/>
    <property type="match status" value="2"/>
</dbReference>
<feature type="transmembrane region" description="Helical" evidence="25">
    <location>
        <begin position="254"/>
        <end position="274"/>
    </location>
</feature>
<evidence type="ECO:0000256" key="23">
    <source>
        <dbReference type="ARBA" id="ARBA00045709"/>
    </source>
</evidence>
<evidence type="ECO:0000256" key="1">
    <source>
        <dbReference type="ARBA" id="ARBA00004155"/>
    </source>
</evidence>
<dbReference type="InterPro" id="IPR020846">
    <property type="entry name" value="MFS_dom"/>
</dbReference>
<accession>A0A7W4NWQ9</accession>
<dbReference type="EMBL" id="JABEQD010000006">
    <property type="protein sequence ID" value="MBB2168839.1"/>
    <property type="molecule type" value="Genomic_DNA"/>
</dbReference>
<evidence type="ECO:0000256" key="19">
    <source>
        <dbReference type="ARBA" id="ARBA00044919"/>
    </source>
</evidence>
<feature type="transmembrane region" description="Helical" evidence="25">
    <location>
        <begin position="48"/>
        <end position="66"/>
    </location>
</feature>
<comment type="catalytic activity">
    <reaction evidence="8">
        <text>L-lysyl-L-alanine(out) = L-lysyl-L-alanine(in)</text>
        <dbReference type="Rhea" id="RHEA:79399"/>
        <dbReference type="ChEBI" id="CHEBI:229954"/>
    </reaction>
</comment>
<evidence type="ECO:0000256" key="12">
    <source>
        <dbReference type="ARBA" id="ARBA00044891"/>
    </source>
</evidence>
<evidence type="ECO:0000256" key="25">
    <source>
        <dbReference type="SAM" id="Phobius"/>
    </source>
</evidence>
<comment type="catalytic activity">
    <reaction evidence="16">
        <text>L-lysyl-L-lysine(out) = L-lysyl-L-lysine(in)</text>
        <dbReference type="Rhea" id="RHEA:79403"/>
        <dbReference type="ChEBI" id="CHEBI:229956"/>
    </reaction>
</comment>
<evidence type="ECO:0000256" key="21">
    <source>
        <dbReference type="ARBA" id="ARBA00044985"/>
    </source>
</evidence>
<feature type="transmembrane region" description="Helical" evidence="25">
    <location>
        <begin position="117"/>
        <end position="140"/>
    </location>
</feature>
<evidence type="ECO:0000256" key="11">
    <source>
        <dbReference type="ARBA" id="ARBA00044884"/>
    </source>
</evidence>
<feature type="transmembrane region" description="Helical" evidence="25">
    <location>
        <begin position="146"/>
        <end position="164"/>
    </location>
</feature>
<evidence type="ECO:0000256" key="15">
    <source>
        <dbReference type="ARBA" id="ARBA00044899"/>
    </source>
</evidence>
<evidence type="ECO:0000256" key="24">
    <source>
        <dbReference type="ARBA" id="ARBA00046376"/>
    </source>
</evidence>
<dbReference type="SUPFAM" id="SSF103473">
    <property type="entry name" value="MFS general substrate transporter"/>
    <property type="match status" value="1"/>
</dbReference>
<feature type="transmembrane region" description="Helical" evidence="25">
    <location>
        <begin position="419"/>
        <end position="437"/>
    </location>
</feature>
<organism evidence="27 28">
    <name type="scientific">Gluconacetobacter aggeris</name>
    <dbReference type="NCBI Taxonomy" id="1286186"/>
    <lineage>
        <taxon>Bacteria</taxon>
        <taxon>Pseudomonadati</taxon>
        <taxon>Pseudomonadota</taxon>
        <taxon>Alphaproteobacteria</taxon>
        <taxon>Acetobacterales</taxon>
        <taxon>Acetobacteraceae</taxon>
        <taxon>Gluconacetobacter</taxon>
    </lineage>
</organism>
<dbReference type="GO" id="GO:0022857">
    <property type="term" value="F:transmembrane transporter activity"/>
    <property type="evidence" value="ECO:0007669"/>
    <property type="project" value="InterPro"/>
</dbReference>
<feature type="transmembrane region" description="Helical" evidence="25">
    <location>
        <begin position="344"/>
        <end position="367"/>
    </location>
</feature>
<dbReference type="Pfam" id="PF07690">
    <property type="entry name" value="MFS_1"/>
    <property type="match status" value="1"/>
</dbReference>
<feature type="transmembrane region" description="Helical" evidence="25">
    <location>
        <begin position="294"/>
        <end position="312"/>
    </location>
</feature>
<comment type="catalytic activity">
    <reaction evidence="10">
        <text>L-alpha-aminoacyl-L-arginine(out) = L-alpha-aminoacyl-L-arginine(in)</text>
        <dbReference type="Rhea" id="RHEA:79367"/>
        <dbReference type="ChEBI" id="CHEBI:229968"/>
    </reaction>
</comment>
<dbReference type="InterPro" id="IPR052187">
    <property type="entry name" value="MFSD1"/>
</dbReference>
<comment type="subcellular location">
    <subcellularLocation>
        <location evidence="1">Lysosome membrane</location>
        <topology evidence="1">Multi-pass membrane protein</topology>
    </subcellularLocation>
</comment>
<dbReference type="InterPro" id="IPR005829">
    <property type="entry name" value="Sugar_transporter_CS"/>
</dbReference>
<evidence type="ECO:0000256" key="20">
    <source>
        <dbReference type="ARBA" id="ARBA00044924"/>
    </source>
</evidence>
<keyword evidence="6 25" id="KW-0472">Membrane</keyword>
<dbReference type="Proteomes" id="UP000559860">
    <property type="component" value="Unassembled WGS sequence"/>
</dbReference>
<comment type="similarity">
    <text evidence="2">Belongs to the major facilitator superfamily.</text>
</comment>
<dbReference type="AlphaFoldDB" id="A0A7W4NWQ9"/>
<comment type="catalytic activity">
    <reaction evidence="14">
        <text>L-aspartyl-L-lysine(out) = L-aspartyl-L-lysine(in)</text>
        <dbReference type="Rhea" id="RHEA:79411"/>
        <dbReference type="ChEBI" id="CHEBI:229953"/>
    </reaction>
</comment>
<dbReference type="CDD" id="cd06174">
    <property type="entry name" value="MFS"/>
    <property type="match status" value="1"/>
</dbReference>
<gene>
    <name evidence="27" type="ORF">HLH36_10805</name>
</gene>
<dbReference type="PANTHER" id="PTHR23512:SF3">
    <property type="entry name" value="MAJOR FACILITATOR SUPERFAMILY DOMAIN-CONTAINING PROTEIN 1"/>
    <property type="match status" value="1"/>
</dbReference>
<sequence>MSFSIRYNNKKPAIAWRGEDTPMNMVSTLPPSAPPSGGVQAKGGFQPGYILAWAFCLLFYFLQYSVRSAPSVMMDELTATMGLTTAGLGSLLGLYYYTYSACSLISGASMDRWGAKLAIPVGTLVLAIGIAMFGAGPVWMAELGRLLQGAGAAFAFVGAVYLASHGFPARYLATAIGVTQCVGMLGGAMGQSTVAWLIHGIVTWRSFWVYAGVATAIVAVAIFLGTPRPEKSASGGQGSMLAPYRIVLGNPQSWLCGLCSGLLFLPTTVGSMTWGVSFMTHGWHMSYHEAVSRAAMVPIGWVFGCPILGYLADHLGRRKPVLFGGIVAMLLSSAAIIYPPPGFFPPYILAFILGFASGAAMIPYSVIKEVNPDSVKGSATGAINFLVFVMSAVASPLFGWFLQRLAGAGGLTETVFREGFSVGVAGIVLAGVVALFLRETGAAVRAG</sequence>
<comment type="catalytic activity">
    <reaction evidence="18">
        <text>L-histidyl-L-alpha-amino acid(out) = L-histidyl-L-alpha-amino acid(in)</text>
        <dbReference type="Rhea" id="RHEA:79379"/>
        <dbReference type="ChEBI" id="CHEBI:229964"/>
    </reaction>
</comment>
<comment type="catalytic activity">
    <reaction evidence="13">
        <text>L-alpha-aminoacyl-L-lysine(out) = L-alpha-aminoacyl-L-lysine(in)</text>
        <dbReference type="Rhea" id="RHEA:79383"/>
        <dbReference type="ChEBI" id="CHEBI:229966"/>
    </reaction>
</comment>
<feature type="transmembrane region" description="Helical" evidence="25">
    <location>
        <begin position="78"/>
        <end position="97"/>
    </location>
</feature>
<evidence type="ECO:0000256" key="4">
    <source>
        <dbReference type="ARBA" id="ARBA00022692"/>
    </source>
</evidence>
<protein>
    <recommendedName>
        <fullName evidence="21">Lysosomal dipeptide transporter MFSD1</fullName>
    </recommendedName>
    <alternativeName>
        <fullName evidence="22">Major facilitator superfamily domain-containing protein 1</fullName>
    </alternativeName>
</protein>
<evidence type="ECO:0000256" key="17">
    <source>
        <dbReference type="ARBA" id="ARBA00044903"/>
    </source>
</evidence>
<evidence type="ECO:0000313" key="27">
    <source>
        <dbReference type="EMBL" id="MBB2168839.1"/>
    </source>
</evidence>
<feature type="domain" description="Major facilitator superfamily (MFS) profile" evidence="26">
    <location>
        <begin position="49"/>
        <end position="442"/>
    </location>
</feature>
<dbReference type="PROSITE" id="PS50850">
    <property type="entry name" value="MFS"/>
    <property type="match status" value="1"/>
</dbReference>
<comment type="catalytic activity">
    <reaction evidence="20">
        <text>L-lysyl-glycine(out) = L-lysyl-glycine(in)</text>
        <dbReference type="Rhea" id="RHEA:79407"/>
        <dbReference type="ChEBI" id="CHEBI:191202"/>
    </reaction>
</comment>
<name>A0A7W4NWQ9_9PROT</name>
<comment type="catalytic activity">
    <reaction evidence="15">
        <text>L-arginyl-L-alpha-amino acid(out) = L-arginyl-L-alpha-amino acid(in)</text>
        <dbReference type="Rhea" id="RHEA:79371"/>
        <dbReference type="ChEBI" id="CHEBI:84315"/>
    </reaction>
</comment>
<evidence type="ECO:0000256" key="8">
    <source>
        <dbReference type="ARBA" id="ARBA00044876"/>
    </source>
</evidence>
<keyword evidence="4 25" id="KW-0812">Transmembrane</keyword>
<reference evidence="27 28" key="1">
    <citation type="submission" date="2020-04" db="EMBL/GenBank/DDBJ databases">
        <title>Description of novel Gluconacetobacter.</title>
        <authorList>
            <person name="Sombolestani A."/>
        </authorList>
    </citation>
    <scope>NUCLEOTIDE SEQUENCE [LARGE SCALE GENOMIC DNA]</scope>
    <source>
        <strain evidence="27 28">LMG 27801</strain>
    </source>
</reference>
<dbReference type="PROSITE" id="PS00216">
    <property type="entry name" value="SUGAR_TRANSPORT_1"/>
    <property type="match status" value="1"/>
</dbReference>
<keyword evidence="3" id="KW-0813">Transport</keyword>
<evidence type="ECO:0000256" key="18">
    <source>
        <dbReference type="ARBA" id="ARBA00044912"/>
    </source>
</evidence>
<comment type="subunit">
    <text evidence="24">Homodimer. Interacts with lysosomal protein GLMP (via lumenal domain); the interaction starts while both proteins are still in the endoplasmic reticulum and is required for stabilization of MFSD1 in lysosomes but has no direct effect on its targeting to lysosomes or transporter activity.</text>
</comment>
<comment type="catalytic activity">
    <reaction evidence="11">
        <text>L-alpha-aminoacyl-L-histidine(out) = L-alpha-aminoacyl-L-histidine(in)</text>
        <dbReference type="Rhea" id="RHEA:79375"/>
        <dbReference type="ChEBI" id="CHEBI:229967"/>
    </reaction>
</comment>
<evidence type="ECO:0000256" key="16">
    <source>
        <dbReference type="ARBA" id="ARBA00044900"/>
    </source>
</evidence>
<feature type="transmembrane region" description="Helical" evidence="25">
    <location>
        <begin position="379"/>
        <end position="399"/>
    </location>
</feature>
<evidence type="ECO:0000256" key="7">
    <source>
        <dbReference type="ARBA" id="ARBA00023228"/>
    </source>
</evidence>
<comment type="catalytic activity">
    <reaction evidence="9">
        <text>L-histidyl-glycine(out) = L-histidyl-glycine(in)</text>
        <dbReference type="Rhea" id="RHEA:79395"/>
        <dbReference type="ChEBI" id="CHEBI:229957"/>
    </reaction>
</comment>
<evidence type="ECO:0000256" key="13">
    <source>
        <dbReference type="ARBA" id="ARBA00044893"/>
    </source>
</evidence>
<evidence type="ECO:0000256" key="9">
    <source>
        <dbReference type="ARBA" id="ARBA00044878"/>
    </source>
</evidence>
<keyword evidence="7" id="KW-0458">Lysosome</keyword>
<evidence type="ECO:0000256" key="10">
    <source>
        <dbReference type="ARBA" id="ARBA00044881"/>
    </source>
</evidence>
<evidence type="ECO:0000313" key="28">
    <source>
        <dbReference type="Proteomes" id="UP000559860"/>
    </source>
</evidence>
<evidence type="ECO:0000256" key="22">
    <source>
        <dbReference type="ARBA" id="ARBA00045018"/>
    </source>
</evidence>
<evidence type="ECO:0000259" key="26">
    <source>
        <dbReference type="PROSITE" id="PS50850"/>
    </source>
</evidence>
<feature type="transmembrane region" description="Helical" evidence="25">
    <location>
        <begin position="321"/>
        <end position="338"/>
    </location>
</feature>
<feature type="transmembrane region" description="Helical" evidence="25">
    <location>
        <begin position="171"/>
        <end position="201"/>
    </location>
</feature>
<dbReference type="PANTHER" id="PTHR23512">
    <property type="entry name" value="MAJOR FACILITATOR SUPERFAMILY DOMAIN-CONTAINING PROTEIN 1"/>
    <property type="match status" value="1"/>
</dbReference>
<comment type="catalytic activity">
    <reaction evidence="17">
        <text>L-arginyl-glycine(out) = L-arginyl-glycine(in)</text>
        <dbReference type="Rhea" id="RHEA:79391"/>
        <dbReference type="ChEBI" id="CHEBI:229955"/>
    </reaction>
</comment>
<comment type="catalytic activity">
    <reaction evidence="19">
        <text>L-alanyl-L-lysine(out) = L-alanyl-L-lysine(in)</text>
        <dbReference type="Rhea" id="RHEA:79415"/>
        <dbReference type="ChEBI" id="CHEBI:192470"/>
    </reaction>
</comment>
<evidence type="ECO:0000256" key="3">
    <source>
        <dbReference type="ARBA" id="ARBA00022448"/>
    </source>
</evidence>
<dbReference type="InterPro" id="IPR036259">
    <property type="entry name" value="MFS_trans_sf"/>
</dbReference>
<evidence type="ECO:0000256" key="14">
    <source>
        <dbReference type="ARBA" id="ARBA00044898"/>
    </source>
</evidence>
<comment type="function">
    <text evidence="23">Lysosomal dipeptide uniporter that selectively exports lysine, arginine or histidine-containing dipeptides with a net positive charge from the lysosome lumen into the cytosol. Could play a role in a specific type of protein O-glycosylation indirectly regulating macrophages migration and tissue invasion. Also essential for liver homeostasis.</text>
</comment>
<dbReference type="InterPro" id="IPR011701">
    <property type="entry name" value="MFS"/>
</dbReference>
<proteinExistence type="inferred from homology"/>
<evidence type="ECO:0000256" key="6">
    <source>
        <dbReference type="ARBA" id="ARBA00023136"/>
    </source>
</evidence>